<dbReference type="Gene3D" id="3.40.50.720">
    <property type="entry name" value="NAD(P)-binding Rossmann-like Domain"/>
    <property type="match status" value="1"/>
</dbReference>
<dbReference type="PANTHER" id="PTHR42879">
    <property type="entry name" value="3-OXOACYL-(ACYL-CARRIER-PROTEIN) REDUCTASE"/>
    <property type="match status" value="1"/>
</dbReference>
<comment type="similarity">
    <text evidence="1">Belongs to the short-chain dehydrogenases/reductases (SDR) family.</text>
</comment>
<dbReference type="PRINTS" id="PR00080">
    <property type="entry name" value="SDRFAMILY"/>
</dbReference>
<dbReference type="PANTHER" id="PTHR42879:SF6">
    <property type="entry name" value="NADPH-DEPENDENT REDUCTASE BACG"/>
    <property type="match status" value="1"/>
</dbReference>
<dbReference type="InterPro" id="IPR036291">
    <property type="entry name" value="NAD(P)-bd_dom_sf"/>
</dbReference>
<dbReference type="EMBL" id="DUMN01000704">
    <property type="protein sequence ID" value="HHV70755.1"/>
    <property type="molecule type" value="Genomic_DNA"/>
</dbReference>
<evidence type="ECO:0000256" key="1">
    <source>
        <dbReference type="ARBA" id="ARBA00006484"/>
    </source>
</evidence>
<dbReference type="InterPro" id="IPR050259">
    <property type="entry name" value="SDR"/>
</dbReference>
<proteinExistence type="inferred from homology"/>
<evidence type="ECO:0000313" key="2">
    <source>
        <dbReference type="EMBL" id="HHV70755.1"/>
    </source>
</evidence>
<dbReference type="AlphaFoldDB" id="A0A7V6U260"/>
<organism evidence="2 3">
    <name type="scientific">Brucella intermedia</name>
    <dbReference type="NCBI Taxonomy" id="94625"/>
    <lineage>
        <taxon>Bacteria</taxon>
        <taxon>Pseudomonadati</taxon>
        <taxon>Pseudomonadota</taxon>
        <taxon>Alphaproteobacteria</taxon>
        <taxon>Hyphomicrobiales</taxon>
        <taxon>Brucellaceae</taxon>
        <taxon>Brucella/Ochrobactrum group</taxon>
        <taxon>Brucella</taxon>
    </lineage>
</organism>
<dbReference type="InterPro" id="IPR002347">
    <property type="entry name" value="SDR_fam"/>
</dbReference>
<sequence length="261" mass="27249">MNLELSGRVALVGGASQGIGYAIAHLLASEGAQVAMVARKEEPLAEAARRIAQETGAVTHAIPADIRKAADCERITHEALARFGHIHVLVNNDGAPPLGELETFDDLAWSRAVEQNLMSVVRLCRGALPSMRAGGWGRIVNITALSALQPIPRFGLSVATWAGVFGFSKTLSLETAASGITVNTICPGRIETSRLGTVFGSGSPGAIDQDELARMAAAIPMQRVGSPQEIAGLVGFLASPWSAYMTGCVLHVDGGRCASLI</sequence>
<dbReference type="FunFam" id="3.40.50.720:FF:000084">
    <property type="entry name" value="Short-chain dehydrogenase reductase"/>
    <property type="match status" value="1"/>
</dbReference>
<protein>
    <submittedName>
        <fullName evidence="2">SDR family oxidoreductase</fullName>
    </submittedName>
</protein>
<evidence type="ECO:0000313" key="3">
    <source>
        <dbReference type="Proteomes" id="UP000551563"/>
    </source>
</evidence>
<name>A0A7V6U260_9HYPH</name>
<comment type="caution">
    <text evidence="2">The sequence shown here is derived from an EMBL/GenBank/DDBJ whole genome shotgun (WGS) entry which is preliminary data.</text>
</comment>
<gene>
    <name evidence="2" type="ORF">GXX48_24490</name>
</gene>
<dbReference type="PRINTS" id="PR00081">
    <property type="entry name" value="GDHRDH"/>
</dbReference>
<reference evidence="2 3" key="1">
    <citation type="journal article" date="2020" name="Biotechnol. Biofuels">
        <title>New insights from the biogas microbiome by comprehensive genome-resolved metagenomics of nearly 1600 species originating from multiple anaerobic digesters.</title>
        <authorList>
            <person name="Campanaro S."/>
            <person name="Treu L."/>
            <person name="Rodriguez-R L.M."/>
            <person name="Kovalovszki A."/>
            <person name="Ziels R.M."/>
            <person name="Maus I."/>
            <person name="Zhu X."/>
            <person name="Kougias P.G."/>
            <person name="Basile A."/>
            <person name="Luo G."/>
            <person name="Schluter A."/>
            <person name="Konstantinidis K.T."/>
            <person name="Angelidaki I."/>
        </authorList>
    </citation>
    <scope>NUCLEOTIDE SEQUENCE [LARGE SCALE GENOMIC DNA]</scope>
    <source>
        <strain evidence="2">AS04akNAM_66</strain>
    </source>
</reference>
<dbReference type="Proteomes" id="UP000551563">
    <property type="component" value="Unassembled WGS sequence"/>
</dbReference>
<dbReference type="SUPFAM" id="SSF51735">
    <property type="entry name" value="NAD(P)-binding Rossmann-fold domains"/>
    <property type="match status" value="1"/>
</dbReference>
<accession>A0A7V6U260</accession>
<dbReference type="Pfam" id="PF13561">
    <property type="entry name" value="adh_short_C2"/>
    <property type="match status" value="1"/>
</dbReference>